<gene>
    <name evidence="1" type="ORF">METZ01_LOCUS474533</name>
</gene>
<protein>
    <submittedName>
        <fullName evidence="1">Uncharacterized protein</fullName>
    </submittedName>
</protein>
<proteinExistence type="predicted"/>
<dbReference type="AlphaFoldDB" id="A0A383BP88"/>
<feature type="non-terminal residue" evidence="1">
    <location>
        <position position="24"/>
    </location>
</feature>
<accession>A0A383BP88</accession>
<feature type="non-terminal residue" evidence="1">
    <location>
        <position position="1"/>
    </location>
</feature>
<evidence type="ECO:0000313" key="1">
    <source>
        <dbReference type="EMBL" id="SVE21679.1"/>
    </source>
</evidence>
<name>A0A383BP88_9ZZZZ</name>
<sequence>KLKTKNQIQVLKNSFKKLKVFGKI</sequence>
<dbReference type="EMBL" id="UINC01202053">
    <property type="protein sequence ID" value="SVE21679.1"/>
    <property type="molecule type" value="Genomic_DNA"/>
</dbReference>
<organism evidence="1">
    <name type="scientific">marine metagenome</name>
    <dbReference type="NCBI Taxonomy" id="408172"/>
    <lineage>
        <taxon>unclassified sequences</taxon>
        <taxon>metagenomes</taxon>
        <taxon>ecological metagenomes</taxon>
    </lineage>
</organism>
<reference evidence="1" key="1">
    <citation type="submission" date="2018-05" db="EMBL/GenBank/DDBJ databases">
        <authorList>
            <person name="Lanie J.A."/>
            <person name="Ng W.-L."/>
            <person name="Kazmierczak K.M."/>
            <person name="Andrzejewski T.M."/>
            <person name="Davidsen T.M."/>
            <person name="Wayne K.J."/>
            <person name="Tettelin H."/>
            <person name="Glass J.I."/>
            <person name="Rusch D."/>
            <person name="Podicherti R."/>
            <person name="Tsui H.-C.T."/>
            <person name="Winkler M.E."/>
        </authorList>
    </citation>
    <scope>NUCLEOTIDE SEQUENCE</scope>
</reference>